<dbReference type="InterPro" id="IPR052343">
    <property type="entry name" value="Retrotransposon-Effector_Assoc"/>
</dbReference>
<dbReference type="PANTHER" id="PTHR46890:SF48">
    <property type="entry name" value="RNA-DIRECTED DNA POLYMERASE"/>
    <property type="match status" value="1"/>
</dbReference>
<proteinExistence type="predicted"/>
<evidence type="ECO:0000313" key="1">
    <source>
        <dbReference type="EMBL" id="GAA0144671.1"/>
    </source>
</evidence>
<evidence type="ECO:0000313" key="2">
    <source>
        <dbReference type="Proteomes" id="UP001454036"/>
    </source>
</evidence>
<reference evidence="1 2" key="1">
    <citation type="submission" date="2024-01" db="EMBL/GenBank/DDBJ databases">
        <title>The complete chloroplast genome sequence of Lithospermum erythrorhizon: insights into the phylogenetic relationship among Boraginaceae species and the maternal lineages of purple gromwells.</title>
        <authorList>
            <person name="Okada T."/>
            <person name="Watanabe K."/>
        </authorList>
    </citation>
    <scope>NUCLEOTIDE SEQUENCE [LARGE SCALE GENOMIC DNA]</scope>
</reference>
<comment type="caution">
    <text evidence="1">The sequence shown here is derived from an EMBL/GenBank/DDBJ whole genome shotgun (WGS) entry which is preliminary data.</text>
</comment>
<dbReference type="Proteomes" id="UP001454036">
    <property type="component" value="Unassembled WGS sequence"/>
</dbReference>
<accession>A0AAV3P0Z6</accession>
<name>A0AAV3P0Z6_LITER</name>
<dbReference type="PANTHER" id="PTHR46890">
    <property type="entry name" value="NON-LTR RETROLELEMENT REVERSE TRANSCRIPTASE-LIKE PROTEIN-RELATED"/>
    <property type="match status" value="1"/>
</dbReference>
<protein>
    <recommendedName>
        <fullName evidence="3">Reverse transcriptase domain-containing protein</fullName>
    </recommendedName>
</protein>
<sequence>MVEWKVKGDRNTILFHAISAQRGKSNFITAFQREDDLVTYHFCREQLVELEKELSLAKVKSCLVSMKGCKAPSPDGIKFNFTLIVLVPKVGKPINMTQFRPIALCNTVIFESQSAFVPNQLITANVLLEYEMHHFIKHKKTGIVGYISIKLDMLKAYDKIEWKRAEQEDPLSPYFFIIYTEGLILLLKEAWRKGELQGITLGLNMEALTRLMFTDDMLLFGRAALEAARIFKLIL</sequence>
<dbReference type="EMBL" id="BAABME010000677">
    <property type="protein sequence ID" value="GAA0144671.1"/>
    <property type="molecule type" value="Genomic_DNA"/>
</dbReference>
<gene>
    <name evidence="1" type="ORF">LIER_05057</name>
</gene>
<evidence type="ECO:0008006" key="3">
    <source>
        <dbReference type="Google" id="ProtNLM"/>
    </source>
</evidence>
<organism evidence="1 2">
    <name type="scientific">Lithospermum erythrorhizon</name>
    <name type="common">Purple gromwell</name>
    <name type="synonym">Lithospermum officinale var. erythrorhizon</name>
    <dbReference type="NCBI Taxonomy" id="34254"/>
    <lineage>
        <taxon>Eukaryota</taxon>
        <taxon>Viridiplantae</taxon>
        <taxon>Streptophyta</taxon>
        <taxon>Embryophyta</taxon>
        <taxon>Tracheophyta</taxon>
        <taxon>Spermatophyta</taxon>
        <taxon>Magnoliopsida</taxon>
        <taxon>eudicotyledons</taxon>
        <taxon>Gunneridae</taxon>
        <taxon>Pentapetalae</taxon>
        <taxon>asterids</taxon>
        <taxon>lamiids</taxon>
        <taxon>Boraginales</taxon>
        <taxon>Boraginaceae</taxon>
        <taxon>Boraginoideae</taxon>
        <taxon>Lithospermeae</taxon>
        <taxon>Lithospermum</taxon>
    </lineage>
</organism>
<keyword evidence="2" id="KW-1185">Reference proteome</keyword>
<dbReference type="AlphaFoldDB" id="A0AAV3P0Z6"/>